<dbReference type="PROSITE" id="PS51332">
    <property type="entry name" value="B12_BINDING"/>
    <property type="match status" value="1"/>
</dbReference>
<evidence type="ECO:0000259" key="14">
    <source>
        <dbReference type="PROSITE" id="PS50974"/>
    </source>
</evidence>
<dbReference type="PROSITE" id="PS50974">
    <property type="entry name" value="ADOMET_ACTIVATION"/>
    <property type="match status" value="1"/>
</dbReference>
<dbReference type="InterPro" id="IPR011005">
    <property type="entry name" value="Dihydropteroate_synth-like_sf"/>
</dbReference>
<comment type="cofactor">
    <cofactor evidence="10">
        <name>methylcob(III)alamin</name>
        <dbReference type="ChEBI" id="CHEBI:28115"/>
    </cofactor>
</comment>
<dbReference type="GO" id="GO:0046653">
    <property type="term" value="P:tetrahydrofolate metabolic process"/>
    <property type="evidence" value="ECO:0007669"/>
    <property type="project" value="TreeGrafter"/>
</dbReference>
<dbReference type="GO" id="GO:0008705">
    <property type="term" value="F:methionine synthase activity"/>
    <property type="evidence" value="ECO:0007669"/>
    <property type="project" value="UniProtKB-UniRule"/>
</dbReference>
<dbReference type="InterPro" id="IPR036724">
    <property type="entry name" value="Cobalamin-bd_sf"/>
</dbReference>
<gene>
    <name evidence="17" type="primary">metH</name>
    <name evidence="17" type="ORF">CV103_10530</name>
</gene>
<reference evidence="17 18" key="1">
    <citation type="submission" date="2017-11" db="EMBL/GenBank/DDBJ databases">
        <title>Sphingomonas oleivorans sp. nov., isolated from oil-contaminated soil.</title>
        <authorList>
            <person name="Wang L."/>
            <person name="Chen L."/>
        </authorList>
    </citation>
    <scope>NUCLEOTIDE SEQUENCE [LARGE SCALE GENOMIC DNA]</scope>
    <source>
        <strain evidence="17 18">K101</strain>
    </source>
</reference>
<evidence type="ECO:0000313" key="17">
    <source>
        <dbReference type="EMBL" id="PTD21117.1"/>
    </source>
</evidence>
<name>A0A2T4HYS2_9SPHN</name>
<dbReference type="FunFam" id="3.20.20.20:FF:000002">
    <property type="entry name" value="Methionine synthase"/>
    <property type="match status" value="1"/>
</dbReference>
<dbReference type="Gene3D" id="1.10.288.10">
    <property type="entry name" value="Cobalamin-dependent Methionine Synthase, domain 2"/>
    <property type="match status" value="1"/>
</dbReference>
<dbReference type="EC" id="2.1.1.13" evidence="9"/>
<keyword evidence="6 10" id="KW-0479">Metal-binding</keyword>
<keyword evidence="4 12" id="KW-0808">Transferase</keyword>
<evidence type="ECO:0000256" key="3">
    <source>
        <dbReference type="ARBA" id="ARBA00022628"/>
    </source>
</evidence>
<dbReference type="PANTHER" id="PTHR45833:SF1">
    <property type="entry name" value="METHIONINE SYNTHASE"/>
    <property type="match status" value="1"/>
</dbReference>
<dbReference type="Proteomes" id="UP000241206">
    <property type="component" value="Unassembled WGS sequence"/>
</dbReference>
<evidence type="ECO:0000256" key="7">
    <source>
        <dbReference type="ARBA" id="ARBA00022737"/>
    </source>
</evidence>
<dbReference type="NCBIfam" id="TIGR02082">
    <property type="entry name" value="metH"/>
    <property type="match status" value="1"/>
</dbReference>
<keyword evidence="5 11" id="KW-0949">S-adenosyl-L-methionine</keyword>
<dbReference type="Pfam" id="PF02310">
    <property type="entry name" value="B12-binding"/>
    <property type="match status" value="1"/>
</dbReference>
<evidence type="ECO:0000256" key="2">
    <source>
        <dbReference type="ARBA" id="ARBA00022603"/>
    </source>
</evidence>
<dbReference type="RefSeq" id="WP_107394891.1">
    <property type="nucleotide sequence ID" value="NZ_PHHF01000044.1"/>
</dbReference>
<keyword evidence="3 10" id="KW-0846">Cobalamin</keyword>
<protein>
    <recommendedName>
        <fullName evidence="9">Methionine synthase</fullName>
        <ecNumber evidence="9">2.1.1.13</ecNumber>
    </recommendedName>
</protein>
<dbReference type="PANTHER" id="PTHR45833">
    <property type="entry name" value="METHIONINE SYNTHASE"/>
    <property type="match status" value="1"/>
</dbReference>
<proteinExistence type="inferred from homology"/>
<dbReference type="CDD" id="cd00740">
    <property type="entry name" value="MeTr"/>
    <property type="match status" value="1"/>
</dbReference>
<dbReference type="InterPro" id="IPR033706">
    <property type="entry name" value="Met_synthase_B12-bd"/>
</dbReference>
<feature type="binding site" evidence="11">
    <location>
        <position position="504"/>
    </location>
    <ligand>
        <name>methylcob(III)alamin</name>
        <dbReference type="ChEBI" id="CHEBI:28115"/>
    </ligand>
</feature>
<dbReference type="SUPFAM" id="SSF52242">
    <property type="entry name" value="Cobalamin (vitamin B12)-binding domain"/>
    <property type="match status" value="1"/>
</dbReference>
<evidence type="ECO:0000256" key="10">
    <source>
        <dbReference type="PIRSR" id="PIRSR000381-1"/>
    </source>
</evidence>
<feature type="binding site" evidence="11">
    <location>
        <position position="452"/>
    </location>
    <ligand>
        <name>methylcob(III)alamin</name>
        <dbReference type="ChEBI" id="CHEBI:28115"/>
    </ligand>
</feature>
<accession>A0A2T4HYS2</accession>
<dbReference type="FunFam" id="3.40.50.280:FF:000001">
    <property type="entry name" value="Methionine synthase"/>
    <property type="match status" value="1"/>
</dbReference>
<dbReference type="AlphaFoldDB" id="A0A2T4HYS2"/>
<evidence type="ECO:0000259" key="16">
    <source>
        <dbReference type="PROSITE" id="PS51337"/>
    </source>
</evidence>
<evidence type="ECO:0000256" key="1">
    <source>
        <dbReference type="ARBA" id="ARBA00010398"/>
    </source>
</evidence>
<keyword evidence="2 12" id="KW-0489">Methyltransferase</keyword>
<dbReference type="Gene3D" id="1.10.1240.10">
    <property type="entry name" value="Methionine synthase domain"/>
    <property type="match status" value="1"/>
</dbReference>
<evidence type="ECO:0000259" key="15">
    <source>
        <dbReference type="PROSITE" id="PS51332"/>
    </source>
</evidence>
<dbReference type="SMART" id="SM01018">
    <property type="entry name" value="B12-binding_2"/>
    <property type="match status" value="1"/>
</dbReference>
<evidence type="ECO:0000313" key="18">
    <source>
        <dbReference type="Proteomes" id="UP000241206"/>
    </source>
</evidence>
<feature type="binding site" evidence="11">
    <location>
        <begin position="825"/>
        <end position="826"/>
    </location>
    <ligand>
        <name>S-adenosyl-L-methionine</name>
        <dbReference type="ChEBI" id="CHEBI:59789"/>
    </ligand>
</feature>
<evidence type="ECO:0000256" key="11">
    <source>
        <dbReference type="PIRSR" id="PIRSR000381-2"/>
    </source>
</evidence>
<evidence type="ECO:0000256" key="4">
    <source>
        <dbReference type="ARBA" id="ARBA00022679"/>
    </source>
</evidence>
<dbReference type="Pfam" id="PF02965">
    <property type="entry name" value="Met_synt_B12"/>
    <property type="match status" value="1"/>
</dbReference>
<dbReference type="GO" id="GO:0005829">
    <property type="term" value="C:cytosol"/>
    <property type="evidence" value="ECO:0007669"/>
    <property type="project" value="TreeGrafter"/>
</dbReference>
<dbReference type="InterPro" id="IPR006158">
    <property type="entry name" value="Cobalamin-bd"/>
</dbReference>
<dbReference type="InterPro" id="IPR000489">
    <property type="entry name" value="Pterin-binding_dom"/>
</dbReference>
<evidence type="ECO:0000256" key="12">
    <source>
        <dbReference type="PROSITE-ProRule" id="PRU00346"/>
    </source>
</evidence>
<dbReference type="Pfam" id="PF02607">
    <property type="entry name" value="B12-binding_2"/>
    <property type="match status" value="1"/>
</dbReference>
<dbReference type="Gene3D" id="3.20.20.20">
    <property type="entry name" value="Dihydropteroate synthase-like"/>
    <property type="match status" value="1"/>
</dbReference>
<dbReference type="PIRSF" id="PIRSF000381">
    <property type="entry name" value="MetH"/>
    <property type="match status" value="1"/>
</dbReference>
<feature type="binding site" evidence="11">
    <location>
        <position position="337"/>
    </location>
    <ligand>
        <name>methylcob(III)alamin</name>
        <dbReference type="ChEBI" id="CHEBI:28115"/>
    </ligand>
</feature>
<comment type="similarity">
    <text evidence="1">Belongs to the vitamin-B12 dependent methionine synthase family.</text>
</comment>
<feature type="binding site" evidence="11">
    <location>
        <position position="770"/>
    </location>
    <ligand>
        <name>S-adenosyl-L-methionine</name>
        <dbReference type="ChEBI" id="CHEBI:59789"/>
    </ligand>
</feature>
<dbReference type="GO" id="GO:0008270">
    <property type="term" value="F:zinc ion binding"/>
    <property type="evidence" value="ECO:0007669"/>
    <property type="project" value="InterPro"/>
</dbReference>
<dbReference type="EMBL" id="PHHF01000044">
    <property type="protein sequence ID" value="PTD21117.1"/>
    <property type="molecule type" value="Genomic_DNA"/>
</dbReference>
<evidence type="ECO:0000256" key="5">
    <source>
        <dbReference type="ARBA" id="ARBA00022691"/>
    </source>
</evidence>
<feature type="binding site" evidence="11">
    <location>
        <position position="589"/>
    </location>
    <ligand>
        <name>S-adenosyl-L-methionine</name>
        <dbReference type="ChEBI" id="CHEBI:59789"/>
    </ligand>
</feature>
<dbReference type="Gene3D" id="3.10.196.10">
    <property type="entry name" value="Vitamin B12-dependent methionine synthase, activation domain"/>
    <property type="match status" value="1"/>
</dbReference>
<dbReference type="PROSITE" id="PS50972">
    <property type="entry name" value="PTERIN_BINDING"/>
    <property type="match status" value="1"/>
</dbReference>
<dbReference type="InterPro" id="IPR037010">
    <property type="entry name" value="VitB12-dep_Met_synth_activ_sf"/>
</dbReference>
<dbReference type="GO" id="GO:0031419">
    <property type="term" value="F:cobalamin binding"/>
    <property type="evidence" value="ECO:0007669"/>
    <property type="project" value="UniProtKB-KW"/>
</dbReference>
<feature type="domain" description="B12-binding N-terminal" evidence="16">
    <location>
        <begin position="293"/>
        <end position="387"/>
    </location>
</feature>
<dbReference type="CDD" id="cd02069">
    <property type="entry name" value="methionine_synthase_B12_BD"/>
    <property type="match status" value="1"/>
</dbReference>
<dbReference type="SUPFAM" id="SSF47644">
    <property type="entry name" value="Methionine synthase domain"/>
    <property type="match status" value="1"/>
</dbReference>
<dbReference type="InterPro" id="IPR003759">
    <property type="entry name" value="Cbl-bd_cap"/>
</dbReference>
<evidence type="ECO:0000256" key="9">
    <source>
        <dbReference type="NCBIfam" id="TIGR02082"/>
    </source>
</evidence>
<dbReference type="PROSITE" id="PS51337">
    <property type="entry name" value="B12_BINDING_NTER"/>
    <property type="match status" value="1"/>
</dbReference>
<dbReference type="GO" id="GO:0050667">
    <property type="term" value="P:homocysteine metabolic process"/>
    <property type="evidence" value="ECO:0007669"/>
    <property type="project" value="TreeGrafter"/>
</dbReference>
<feature type="domain" description="AdoMet activation" evidence="14">
    <location>
        <begin position="540"/>
        <end position="859"/>
    </location>
</feature>
<keyword evidence="8" id="KW-0170">Cobalt</keyword>
<feature type="domain" description="B12-binding" evidence="15">
    <location>
        <begin position="390"/>
        <end position="525"/>
    </location>
</feature>
<feature type="binding site" description="axial binding residue" evidence="10">
    <location>
        <position position="403"/>
    </location>
    <ligand>
        <name>methylcob(III)alamin</name>
        <dbReference type="ChEBI" id="CHEBI:28115"/>
    </ligand>
    <ligandPart>
        <name>Co</name>
        <dbReference type="ChEBI" id="CHEBI:27638"/>
    </ligandPart>
</feature>
<dbReference type="FunFam" id="1.10.1240.10:FF:000001">
    <property type="entry name" value="Methionine synthase"/>
    <property type="match status" value="1"/>
</dbReference>
<feature type="domain" description="Pterin-binding" evidence="13">
    <location>
        <begin position="2"/>
        <end position="262"/>
    </location>
</feature>
<evidence type="ECO:0000259" key="13">
    <source>
        <dbReference type="PROSITE" id="PS50972"/>
    </source>
</evidence>
<dbReference type="SUPFAM" id="SSF51717">
    <property type="entry name" value="Dihydropteroate synthetase-like"/>
    <property type="match status" value="1"/>
</dbReference>
<evidence type="ECO:0000256" key="6">
    <source>
        <dbReference type="ARBA" id="ARBA00022723"/>
    </source>
</evidence>
<dbReference type="InterPro" id="IPR004223">
    <property type="entry name" value="VitB12-dep_Met_synth_activ_dom"/>
</dbReference>
<dbReference type="Gene3D" id="3.40.50.280">
    <property type="entry name" value="Cobalamin-binding domain"/>
    <property type="match status" value="1"/>
</dbReference>
<dbReference type="GO" id="GO:0032259">
    <property type="term" value="P:methylation"/>
    <property type="evidence" value="ECO:0007669"/>
    <property type="project" value="UniProtKB-KW"/>
</dbReference>
<dbReference type="InterPro" id="IPR036594">
    <property type="entry name" value="Meth_synthase_dom"/>
</dbReference>
<feature type="binding site" evidence="11">
    <location>
        <begin position="400"/>
        <end position="404"/>
    </location>
    <ligand>
        <name>methylcob(III)alamin</name>
        <dbReference type="ChEBI" id="CHEBI:28115"/>
    </ligand>
</feature>
<keyword evidence="18" id="KW-1185">Reference proteome</keyword>
<dbReference type="Pfam" id="PF00809">
    <property type="entry name" value="Pterin_bind"/>
    <property type="match status" value="1"/>
</dbReference>
<organism evidence="17 18">
    <name type="scientific">Edaphosphingomonas fennica</name>
    <dbReference type="NCBI Taxonomy" id="114404"/>
    <lineage>
        <taxon>Bacteria</taxon>
        <taxon>Pseudomonadati</taxon>
        <taxon>Pseudomonadota</taxon>
        <taxon>Alphaproteobacteria</taxon>
        <taxon>Sphingomonadales</taxon>
        <taxon>Rhizorhabdaceae</taxon>
        <taxon>Edaphosphingomonas</taxon>
    </lineage>
</organism>
<evidence type="ECO:0000256" key="8">
    <source>
        <dbReference type="ARBA" id="ARBA00023285"/>
    </source>
</evidence>
<dbReference type="SUPFAM" id="SSF56507">
    <property type="entry name" value="Methionine synthase activation domain-like"/>
    <property type="match status" value="1"/>
</dbReference>
<comment type="caution">
    <text evidence="17">The sequence shown here is derived from an EMBL/GenBank/DDBJ whole genome shotgun (WGS) entry which is preliminary data.</text>
</comment>
<feature type="binding site" evidence="11">
    <location>
        <position position="448"/>
    </location>
    <ligand>
        <name>methylcob(III)alamin</name>
        <dbReference type="ChEBI" id="CHEBI:28115"/>
    </ligand>
</feature>
<dbReference type="InterPro" id="IPR011822">
    <property type="entry name" value="MetH"/>
</dbReference>
<dbReference type="InterPro" id="IPR050554">
    <property type="entry name" value="Met_Synthase/Corrinoid"/>
</dbReference>
<sequence>MFVNIGERTNVTGSAAFKKLVMAGDYVKAVEVARQQVENGAQIIDVNMDEGLLDAEVAMTTFLKLIAAEPDIARVPIMIDSSKWSVIEAGLKCVSGKPIVNSISMKEGEAQFLEHARKVRAYGAAVVVMAFDEVGQADTKDRKVEICERAYKLLVGDGFPPEDIIFDPNIFAVATGIEEHNNYAVDFIEAAREIRKRCPHAHISGGLSNLSFSFRGNEPVRRAMHSIFLYHAIPAGMDMGIVNAGQLDVYDTIDPELREACEDVILNRNPDATERLITIAERFKGKDAAAEKAAEEWRGWDVVKRLEHALVKGIDAYVVDDTEEARQMFARPIEVIEGPLMDGMNVVGDLFGSGKMFLPQVVKSARVMKKAVAHLLPFIEAEKVAGQRSKGRIVMATVKGDVHDIGKNIVGVVLQCNGYEVIDLGVMVPWMDILKAANENDADIIGLSGLITPSLDEMVTVASEMQRAGMEMPLLIGGATTSKVHTALRIAPAYQGPVVHVLDASRAVGVASTLMSDTQRDAFVEKTAADYEAVRKAREGKGQSELIPIAAARANAFPTDFAQKPASPRQPGRHVFADWPLEDLRDYIDWTPFFRAWELAGNYPAILEDKVVGESARSLFADANAMLDQIIAEKWLTAKGVAALWPCRREGDDVVIETEGGDVRMPFLRQQIAKREGRANMCLADFIDPAGDWIGGFAVTAGIGIDAHLARFKAEHDDYRDILLKALADRLAEAFAERLHAHVRTVLWGYAEGEQLTNEALIREQYRGIRPAPGYPACPDHSQKPILFDLLQAGDATGITLTESFAMLPTAAVSGFYFGHPESQYFGVARVGRDQLEEYAVRRGVDLETAERWLRPNLD</sequence>
<keyword evidence="7" id="KW-0677">Repeat</keyword>